<comment type="caution">
    <text evidence="1">The sequence shown here is derived from an EMBL/GenBank/DDBJ whole genome shotgun (WGS) entry which is preliminary data.</text>
</comment>
<dbReference type="RefSeq" id="WP_113961042.1">
    <property type="nucleotide sequence ID" value="NZ_QNRR01000011.1"/>
</dbReference>
<gene>
    <name evidence="1" type="ORF">DES53_111108</name>
</gene>
<accession>A0A366H8M5</accession>
<evidence type="ECO:0000313" key="1">
    <source>
        <dbReference type="EMBL" id="RBP38589.1"/>
    </source>
</evidence>
<protein>
    <submittedName>
        <fullName evidence="1">Uncharacterized protein</fullName>
    </submittedName>
</protein>
<evidence type="ECO:0000313" key="2">
    <source>
        <dbReference type="Proteomes" id="UP000253426"/>
    </source>
</evidence>
<dbReference type="AlphaFoldDB" id="A0A366H8M5"/>
<organism evidence="1 2">
    <name type="scientific">Roseimicrobium gellanilyticum</name>
    <dbReference type="NCBI Taxonomy" id="748857"/>
    <lineage>
        <taxon>Bacteria</taxon>
        <taxon>Pseudomonadati</taxon>
        <taxon>Verrucomicrobiota</taxon>
        <taxon>Verrucomicrobiia</taxon>
        <taxon>Verrucomicrobiales</taxon>
        <taxon>Verrucomicrobiaceae</taxon>
        <taxon>Roseimicrobium</taxon>
    </lineage>
</organism>
<sequence length="131" mass="14034">MRSPLKNRLLGLLTLLLFAAGIFYQPLCSAGFIDCPPCHEESTAGGGEEEGDCPTCQKSAQLAHSTQQPTKSVDAQVALFQLAFALAEQFVLTAPESPVEVPKPQTTDTPKSLIIRDIKRSIPIRGPSITA</sequence>
<name>A0A366H8M5_9BACT</name>
<proteinExistence type="predicted"/>
<keyword evidence="2" id="KW-1185">Reference proteome</keyword>
<dbReference type="EMBL" id="QNRR01000011">
    <property type="protein sequence ID" value="RBP38589.1"/>
    <property type="molecule type" value="Genomic_DNA"/>
</dbReference>
<dbReference type="Proteomes" id="UP000253426">
    <property type="component" value="Unassembled WGS sequence"/>
</dbReference>
<reference evidence="1 2" key="1">
    <citation type="submission" date="2018-06" db="EMBL/GenBank/DDBJ databases">
        <title>Genomic Encyclopedia of Type Strains, Phase IV (KMG-IV): sequencing the most valuable type-strain genomes for metagenomic binning, comparative biology and taxonomic classification.</title>
        <authorList>
            <person name="Goeker M."/>
        </authorList>
    </citation>
    <scope>NUCLEOTIDE SEQUENCE [LARGE SCALE GENOMIC DNA]</scope>
    <source>
        <strain evidence="1 2">DSM 25532</strain>
    </source>
</reference>